<evidence type="ECO:0000313" key="1">
    <source>
        <dbReference type="EMBL" id="AKJ65218.1"/>
    </source>
</evidence>
<dbReference type="AlphaFoldDB" id="A0A0G3EFT3"/>
<reference evidence="2" key="1">
    <citation type="submission" date="2015-02" db="EMBL/GenBank/DDBJ databases">
        <title>Description and complete genome sequence of the first cultured representative of the subdivision 5 of the Verrucomicrobia phylum.</title>
        <authorList>
            <person name="Spring S."/>
            <person name="Bunk B."/>
            <person name="Sproer C."/>
            <person name="Klenk H.-P."/>
        </authorList>
    </citation>
    <scope>NUCLEOTIDE SEQUENCE [LARGE SCALE GENOMIC DNA]</scope>
    <source>
        <strain evidence="2">L21-Fru-AB</strain>
    </source>
</reference>
<reference evidence="1 2" key="2">
    <citation type="journal article" date="2016" name="ISME J.">
        <title>Characterization of the first cultured representative of Verrucomicrobia subdivision 5 indicates the proposal of a novel phylum.</title>
        <authorList>
            <person name="Spring S."/>
            <person name="Bunk B."/>
            <person name="Sproer C."/>
            <person name="Schumann P."/>
            <person name="Rohde M."/>
            <person name="Tindall B.J."/>
            <person name="Klenk H.P."/>
        </authorList>
    </citation>
    <scope>NUCLEOTIDE SEQUENCE [LARGE SCALE GENOMIC DNA]</scope>
    <source>
        <strain evidence="1 2">L21-Fru-AB</strain>
    </source>
</reference>
<keyword evidence="2" id="KW-1185">Reference proteome</keyword>
<dbReference type="KEGG" id="vbl:L21SP4_01984"/>
<dbReference type="CDD" id="cd00371">
    <property type="entry name" value="HMA"/>
    <property type="match status" value="1"/>
</dbReference>
<dbReference type="SUPFAM" id="SSF55008">
    <property type="entry name" value="HMA, heavy metal-associated domain"/>
    <property type="match status" value="1"/>
</dbReference>
<dbReference type="STRING" id="1307763.L21SP4_01984"/>
<gene>
    <name evidence="1" type="ORF">L21SP4_01984</name>
</gene>
<dbReference type="Gene3D" id="3.30.70.100">
    <property type="match status" value="1"/>
</dbReference>
<sequence length="46" mass="5193">MGKIEGIKDIRADIDLNEVTFSGEQVDYEKVKQAVEEIGYQYGGKK</sequence>
<organism evidence="1 2">
    <name type="scientific">Kiritimatiella glycovorans</name>
    <dbReference type="NCBI Taxonomy" id="1307763"/>
    <lineage>
        <taxon>Bacteria</taxon>
        <taxon>Pseudomonadati</taxon>
        <taxon>Kiritimatiellota</taxon>
        <taxon>Kiritimatiellia</taxon>
        <taxon>Kiritimatiellales</taxon>
        <taxon>Kiritimatiellaceae</taxon>
        <taxon>Kiritimatiella</taxon>
    </lineage>
</organism>
<dbReference type="Proteomes" id="UP000035268">
    <property type="component" value="Chromosome"/>
</dbReference>
<dbReference type="EMBL" id="CP010904">
    <property type="protein sequence ID" value="AKJ65218.1"/>
    <property type="molecule type" value="Genomic_DNA"/>
</dbReference>
<protein>
    <submittedName>
        <fullName evidence="1">Copper ion binding protein</fullName>
    </submittedName>
</protein>
<evidence type="ECO:0000313" key="2">
    <source>
        <dbReference type="Proteomes" id="UP000035268"/>
    </source>
</evidence>
<dbReference type="InterPro" id="IPR036163">
    <property type="entry name" value="HMA_dom_sf"/>
</dbReference>
<dbReference type="InterPro" id="IPR006121">
    <property type="entry name" value="HMA_dom"/>
</dbReference>
<accession>A0A0G3EFT3</accession>
<proteinExistence type="predicted"/>
<name>A0A0G3EFT3_9BACT</name>
<dbReference type="GO" id="GO:0046872">
    <property type="term" value="F:metal ion binding"/>
    <property type="evidence" value="ECO:0007669"/>
    <property type="project" value="InterPro"/>
</dbReference>